<dbReference type="EMBL" id="JACGWJ010000017">
    <property type="protein sequence ID" value="KAL0354796.1"/>
    <property type="molecule type" value="Genomic_DNA"/>
</dbReference>
<evidence type="ECO:0008006" key="3">
    <source>
        <dbReference type="Google" id="ProtNLM"/>
    </source>
</evidence>
<dbReference type="AlphaFoldDB" id="A0AAW2PGW4"/>
<evidence type="ECO:0000313" key="2">
    <source>
        <dbReference type="EMBL" id="KAL0354796.1"/>
    </source>
</evidence>
<feature type="compositionally biased region" description="Polar residues" evidence="1">
    <location>
        <begin position="1"/>
        <end position="27"/>
    </location>
</feature>
<evidence type="ECO:0000256" key="1">
    <source>
        <dbReference type="SAM" id="MobiDB-lite"/>
    </source>
</evidence>
<dbReference type="PANTHER" id="PTHR26312:SF168">
    <property type="entry name" value="OS06G0606700 PROTEIN"/>
    <property type="match status" value="1"/>
</dbReference>
<feature type="region of interest" description="Disordered" evidence="1">
    <location>
        <begin position="229"/>
        <end position="259"/>
    </location>
</feature>
<feature type="region of interest" description="Disordered" evidence="1">
    <location>
        <begin position="1"/>
        <end position="32"/>
    </location>
</feature>
<reference evidence="2" key="1">
    <citation type="submission" date="2020-06" db="EMBL/GenBank/DDBJ databases">
        <authorList>
            <person name="Li T."/>
            <person name="Hu X."/>
            <person name="Zhang T."/>
            <person name="Song X."/>
            <person name="Zhang H."/>
            <person name="Dai N."/>
            <person name="Sheng W."/>
            <person name="Hou X."/>
            <person name="Wei L."/>
        </authorList>
    </citation>
    <scope>NUCLEOTIDE SEQUENCE</scope>
    <source>
        <strain evidence="2">G02</strain>
        <tissue evidence="2">Leaf</tissue>
    </source>
</reference>
<dbReference type="InterPro" id="IPR011990">
    <property type="entry name" value="TPR-like_helical_dom_sf"/>
</dbReference>
<accession>A0AAW2PGW4</accession>
<gene>
    <name evidence="2" type="ORF">Sradi_3926500</name>
</gene>
<feature type="compositionally biased region" description="Low complexity" evidence="1">
    <location>
        <begin position="143"/>
        <end position="153"/>
    </location>
</feature>
<protein>
    <recommendedName>
        <fullName evidence="3">Tetratricopeptide repeat (TPR)-like superfamily protein</fullName>
    </recommendedName>
</protein>
<name>A0AAW2PGW4_SESRA</name>
<dbReference type="PANTHER" id="PTHR26312">
    <property type="entry name" value="TETRATRICOPEPTIDE REPEAT PROTEIN 5"/>
    <property type="match status" value="1"/>
</dbReference>
<feature type="region of interest" description="Disordered" evidence="1">
    <location>
        <begin position="50"/>
        <end position="78"/>
    </location>
</feature>
<proteinExistence type="predicted"/>
<feature type="compositionally biased region" description="Gly residues" evidence="1">
    <location>
        <begin position="131"/>
        <end position="142"/>
    </location>
</feature>
<organism evidence="2">
    <name type="scientific">Sesamum radiatum</name>
    <name type="common">Black benniseed</name>
    <dbReference type="NCBI Taxonomy" id="300843"/>
    <lineage>
        <taxon>Eukaryota</taxon>
        <taxon>Viridiplantae</taxon>
        <taxon>Streptophyta</taxon>
        <taxon>Embryophyta</taxon>
        <taxon>Tracheophyta</taxon>
        <taxon>Spermatophyta</taxon>
        <taxon>Magnoliopsida</taxon>
        <taxon>eudicotyledons</taxon>
        <taxon>Gunneridae</taxon>
        <taxon>Pentapetalae</taxon>
        <taxon>asterids</taxon>
        <taxon>lamiids</taxon>
        <taxon>Lamiales</taxon>
        <taxon>Pedaliaceae</taxon>
        <taxon>Sesamum</taxon>
    </lineage>
</organism>
<reference evidence="2" key="2">
    <citation type="journal article" date="2024" name="Plant">
        <title>Genomic evolution and insights into agronomic trait innovations of Sesamum species.</title>
        <authorList>
            <person name="Miao H."/>
            <person name="Wang L."/>
            <person name="Qu L."/>
            <person name="Liu H."/>
            <person name="Sun Y."/>
            <person name="Le M."/>
            <person name="Wang Q."/>
            <person name="Wei S."/>
            <person name="Zheng Y."/>
            <person name="Lin W."/>
            <person name="Duan Y."/>
            <person name="Cao H."/>
            <person name="Xiong S."/>
            <person name="Wang X."/>
            <person name="Wei L."/>
            <person name="Li C."/>
            <person name="Ma Q."/>
            <person name="Ju M."/>
            <person name="Zhao R."/>
            <person name="Li G."/>
            <person name="Mu C."/>
            <person name="Tian Q."/>
            <person name="Mei H."/>
            <person name="Zhang T."/>
            <person name="Gao T."/>
            <person name="Zhang H."/>
        </authorList>
    </citation>
    <scope>NUCLEOTIDE SEQUENCE</scope>
    <source>
        <strain evidence="2">G02</strain>
    </source>
</reference>
<dbReference type="Gene3D" id="1.25.40.10">
    <property type="entry name" value="Tetratricopeptide repeat domain"/>
    <property type="match status" value="1"/>
</dbReference>
<dbReference type="SUPFAM" id="SSF48452">
    <property type="entry name" value="TPR-like"/>
    <property type="match status" value="1"/>
</dbReference>
<sequence length="259" mass="27801">MLLRSSSTPVLKSWLQNSTTGSGSSPECDTLPQLPRTRSFCLSMSFEDSFGRSPSTHSDLKDPAKPKKSLKVSAKIKERRSGQEVGSIFLSSSGLRGAVAVAEEECSLARERERVPQTLVMGGGVAGGGGGGICGGGRGSNDGSGSDSQDPGSWHGSENTDAYYEMMIQANPGNPLLLANYAKFLKETQRDAARAETYFDQAVKTDPNDCYVLASYARFLWDVEDDEDDVKGEYGTQRTSSPSKLLQEESHWPPIAAAS</sequence>
<comment type="caution">
    <text evidence="2">The sequence shown here is derived from an EMBL/GenBank/DDBJ whole genome shotgun (WGS) entry which is preliminary data.</text>
</comment>
<feature type="region of interest" description="Disordered" evidence="1">
    <location>
        <begin position="131"/>
        <end position="158"/>
    </location>
</feature>